<evidence type="ECO:0000256" key="4">
    <source>
        <dbReference type="PIRSR" id="PIRSR606710-2"/>
    </source>
</evidence>
<keyword evidence="7" id="KW-1185">Reference proteome</keyword>
<reference evidence="6 7" key="1">
    <citation type="submission" date="2016-05" db="EMBL/GenBank/DDBJ databases">
        <title>Paenibacillus oryzae. sp. nov., isolated from the rice root.</title>
        <authorList>
            <person name="Zhang J."/>
            <person name="Zhang X."/>
        </authorList>
    </citation>
    <scope>NUCLEOTIDE SEQUENCE [LARGE SCALE GENOMIC DNA]</scope>
    <source>
        <strain evidence="6 7">1DrF-4</strain>
    </source>
</reference>
<dbReference type="CDD" id="cd08981">
    <property type="entry name" value="GH43_Bt1873-like"/>
    <property type="match status" value="1"/>
</dbReference>
<evidence type="ECO:0000256" key="5">
    <source>
        <dbReference type="RuleBase" id="RU361187"/>
    </source>
</evidence>
<feature type="site" description="Important for catalytic activity, responsible for pKa modulation of the active site Glu and correct orientation of both the proton donor and substrate" evidence="4">
    <location>
        <position position="158"/>
    </location>
</feature>
<dbReference type="GO" id="GO:0005975">
    <property type="term" value="P:carbohydrate metabolic process"/>
    <property type="evidence" value="ECO:0007669"/>
    <property type="project" value="InterPro"/>
</dbReference>
<dbReference type="STRING" id="1844972.A7K91_10405"/>
<evidence type="ECO:0000256" key="1">
    <source>
        <dbReference type="ARBA" id="ARBA00009865"/>
    </source>
</evidence>
<name>A0A1A5YS29_9BACL</name>
<dbReference type="Gene3D" id="2.115.10.20">
    <property type="entry name" value="Glycosyl hydrolase domain, family 43"/>
    <property type="match status" value="1"/>
</dbReference>
<accession>A0A1A5YS29</accession>
<protein>
    <submittedName>
        <fullName evidence="6">Glycoside hydrolase</fullName>
    </submittedName>
</protein>
<evidence type="ECO:0000313" key="7">
    <source>
        <dbReference type="Proteomes" id="UP000092024"/>
    </source>
</evidence>
<dbReference type="PANTHER" id="PTHR42812">
    <property type="entry name" value="BETA-XYLOSIDASE"/>
    <property type="match status" value="1"/>
</dbReference>
<keyword evidence="2 5" id="KW-0378">Hydrolase</keyword>
<dbReference type="Proteomes" id="UP000092024">
    <property type="component" value="Unassembled WGS sequence"/>
</dbReference>
<evidence type="ECO:0000256" key="2">
    <source>
        <dbReference type="ARBA" id="ARBA00022801"/>
    </source>
</evidence>
<dbReference type="SUPFAM" id="SSF75005">
    <property type="entry name" value="Arabinanase/levansucrase/invertase"/>
    <property type="match status" value="1"/>
</dbReference>
<dbReference type="AlphaFoldDB" id="A0A1A5YS29"/>
<dbReference type="InterPro" id="IPR051795">
    <property type="entry name" value="Glycosyl_Hydrlase_43"/>
</dbReference>
<dbReference type="GO" id="GO:0004553">
    <property type="term" value="F:hydrolase activity, hydrolyzing O-glycosyl compounds"/>
    <property type="evidence" value="ECO:0007669"/>
    <property type="project" value="InterPro"/>
</dbReference>
<comment type="similarity">
    <text evidence="1 5">Belongs to the glycosyl hydrolase 43 family.</text>
</comment>
<dbReference type="InterPro" id="IPR023296">
    <property type="entry name" value="Glyco_hydro_beta-prop_sf"/>
</dbReference>
<keyword evidence="3 5" id="KW-0326">Glycosidase</keyword>
<dbReference type="InterPro" id="IPR006710">
    <property type="entry name" value="Glyco_hydro_43"/>
</dbReference>
<evidence type="ECO:0000313" key="6">
    <source>
        <dbReference type="EMBL" id="OBR68220.1"/>
    </source>
</evidence>
<dbReference type="RefSeq" id="WP_068679584.1">
    <property type="nucleotide sequence ID" value="NZ_LYPA01000028.1"/>
</dbReference>
<dbReference type="Pfam" id="PF04616">
    <property type="entry name" value="Glyco_hydro_43"/>
    <property type="match status" value="1"/>
</dbReference>
<gene>
    <name evidence="6" type="ORF">A7K91_10405</name>
</gene>
<comment type="caution">
    <text evidence="6">The sequence shown here is derived from an EMBL/GenBank/DDBJ whole genome shotgun (WGS) entry which is preliminary data.</text>
</comment>
<proteinExistence type="inferred from homology"/>
<organism evidence="6 7">
    <name type="scientific">Paenibacillus oryzae</name>
    <dbReference type="NCBI Taxonomy" id="1844972"/>
    <lineage>
        <taxon>Bacteria</taxon>
        <taxon>Bacillati</taxon>
        <taxon>Bacillota</taxon>
        <taxon>Bacilli</taxon>
        <taxon>Bacillales</taxon>
        <taxon>Paenibacillaceae</taxon>
        <taxon>Paenibacillus</taxon>
    </lineage>
</organism>
<dbReference type="EMBL" id="LYPA01000028">
    <property type="protein sequence ID" value="OBR68220.1"/>
    <property type="molecule type" value="Genomic_DNA"/>
</dbReference>
<dbReference type="OrthoDB" id="9763933at2"/>
<evidence type="ECO:0000256" key="3">
    <source>
        <dbReference type="ARBA" id="ARBA00023295"/>
    </source>
</evidence>
<sequence length="334" mass="37744">MNVYNDACDVLNPRTGLRLDEIPAHDPFIFTDKTTQTYYLYTGGSPELHGMERYGVLAYKSNNLKEWEGPFVVFEVPDDVWANPQHGAWAPEVHLYKGRYHLFVTLHNNDKALQGEGHGGFPLQWRGTVIAVADSLLGPFEMTKRDTPIVSEQLMTLDGSLYIDEEGSPWMVYCHEWVQTADGTVEAIRLKEDLSDRSSSAPIHLFNGSSAPWDNGDLLSDGATSAYVTDGCQLYRTSNNRLIMLWSTYNKGSYVQTIARSTTGTLEGPWEQLEPLVHDDSGHGMLFQTFEGEWRLILHSPFSMPQSRSKLYEMTDTGESFIVKTTASRYMETF</sequence>
<dbReference type="PANTHER" id="PTHR42812:SF14">
    <property type="entry name" value="SECRETED PROTEIN"/>
    <property type="match status" value="1"/>
</dbReference>